<feature type="transmembrane region" description="Helical" evidence="2">
    <location>
        <begin position="73"/>
        <end position="93"/>
    </location>
</feature>
<feature type="compositionally biased region" description="Basic and acidic residues" evidence="1">
    <location>
        <begin position="196"/>
        <end position="206"/>
    </location>
</feature>
<feature type="compositionally biased region" description="Low complexity" evidence="1">
    <location>
        <begin position="209"/>
        <end position="228"/>
    </location>
</feature>
<evidence type="ECO:0000313" key="3">
    <source>
        <dbReference type="EMBL" id="AEA26869.1"/>
    </source>
</evidence>
<keyword evidence="2" id="KW-0812">Transmembrane</keyword>
<evidence type="ECO:0000313" key="4">
    <source>
        <dbReference type="Proteomes" id="UP000007809"/>
    </source>
</evidence>
<dbReference type="Proteomes" id="UP000007809">
    <property type="component" value="Chromosome"/>
</dbReference>
<feature type="compositionally biased region" description="Low complexity" evidence="1">
    <location>
        <begin position="246"/>
        <end position="273"/>
    </location>
</feature>
<feature type="transmembrane region" description="Helical" evidence="2">
    <location>
        <begin position="153"/>
        <end position="173"/>
    </location>
</feature>
<dbReference type="OrthoDB" id="10017347at2"/>
<feature type="transmembrane region" description="Helical" evidence="2">
    <location>
        <begin position="99"/>
        <end position="119"/>
    </location>
</feature>
<organism evidence="3 4">
    <name type="scientific">Pseudonocardia dioxanivorans (strain ATCC 55486 / DSM 44775 / JCM 13855 / CB1190)</name>
    <dbReference type="NCBI Taxonomy" id="675635"/>
    <lineage>
        <taxon>Bacteria</taxon>
        <taxon>Bacillati</taxon>
        <taxon>Actinomycetota</taxon>
        <taxon>Actinomycetes</taxon>
        <taxon>Pseudonocardiales</taxon>
        <taxon>Pseudonocardiaceae</taxon>
        <taxon>Pseudonocardia</taxon>
    </lineage>
</organism>
<feature type="compositionally biased region" description="Pro residues" evidence="1">
    <location>
        <begin position="274"/>
        <end position="286"/>
    </location>
</feature>
<proteinExistence type="predicted"/>
<sequence length="346" mass="34208">MTRPIRLPDGVAAPQIETVLGVLWWIAGALALSGGSGTVLMAAGLGVTGGLWTLVRRRHGSGLSLGPARRARLVRQAVVAGALALAALVGVGMTSWSELAVPLASALVAIVLFSLSTIIGSRSFVLVGGLVLVLSAVGAVVALGTMGSTASQGLVGFGGALVFWVAGALRAGLVSPAVLRSMRLPQLSTVLRRRTGREPAPDDDRTGYAPAAALRPAPPAAGSAAARPAAGSASVGPAVVHRPAGPLRVRPAAGPAPAPAAAGPAPAPAAAGPAPAPRRPGSPPPVSLRRATPRPRPVPPSRGGRPPVPARTAGDPFGPTVRAHGPARADGQGPTEPVRAPGAPPR</sequence>
<name>F4D181_PSEUX</name>
<gene>
    <name evidence="3" type="ordered locus">Psed_4722</name>
</gene>
<protein>
    <submittedName>
        <fullName evidence="3">Uncharacterized protein</fullName>
    </submittedName>
</protein>
<evidence type="ECO:0000256" key="2">
    <source>
        <dbReference type="SAM" id="Phobius"/>
    </source>
</evidence>
<dbReference type="eggNOG" id="ENOG50317AJ">
    <property type="taxonomic scope" value="Bacteria"/>
</dbReference>
<keyword evidence="4" id="KW-1185">Reference proteome</keyword>
<keyword evidence="2" id="KW-1133">Transmembrane helix</keyword>
<feature type="region of interest" description="Disordered" evidence="1">
    <location>
        <begin position="246"/>
        <end position="346"/>
    </location>
</feature>
<reference evidence="3 4" key="1">
    <citation type="journal article" date="2011" name="J. Bacteriol.">
        <title>Genome sequence of the 1,4-dioxane-degrading Pseudonocardia dioxanivorans strain CB1190.</title>
        <authorList>
            <person name="Sales C.M."/>
            <person name="Mahendra S."/>
            <person name="Grostern A."/>
            <person name="Parales R.E."/>
            <person name="Goodwin L.A."/>
            <person name="Woyke T."/>
            <person name="Nolan M."/>
            <person name="Lapidus A."/>
            <person name="Chertkov O."/>
            <person name="Ovchinnikova G."/>
            <person name="Sczyrba A."/>
            <person name="Alvarez-Cohen L."/>
        </authorList>
    </citation>
    <scope>NUCLEOTIDE SEQUENCE [LARGE SCALE GENOMIC DNA]</scope>
    <source>
        <strain evidence="4">ATCC 55486 / DSM 44775 / JCM 13855 / CB1190</strain>
    </source>
</reference>
<feature type="transmembrane region" description="Helical" evidence="2">
    <location>
        <begin position="22"/>
        <end position="52"/>
    </location>
</feature>
<feature type="transmembrane region" description="Helical" evidence="2">
    <location>
        <begin position="124"/>
        <end position="147"/>
    </location>
</feature>
<dbReference type="HOGENOM" id="CLU_801363_0_0_11"/>
<evidence type="ECO:0000256" key="1">
    <source>
        <dbReference type="SAM" id="MobiDB-lite"/>
    </source>
</evidence>
<dbReference type="STRING" id="675635.Psed_4722"/>
<accession>F4D181</accession>
<dbReference type="KEGG" id="pdx:Psed_4722"/>
<dbReference type="RefSeq" id="WP_013676781.1">
    <property type="nucleotide sequence ID" value="NC_015312.1"/>
</dbReference>
<keyword evidence="2" id="KW-0472">Membrane</keyword>
<feature type="region of interest" description="Disordered" evidence="1">
    <location>
        <begin position="190"/>
        <end position="228"/>
    </location>
</feature>
<dbReference type="EMBL" id="CP002593">
    <property type="protein sequence ID" value="AEA26869.1"/>
    <property type="molecule type" value="Genomic_DNA"/>
</dbReference>
<dbReference type="AlphaFoldDB" id="F4D181"/>